<dbReference type="Gramene" id="CDF33882">
    <property type="protein sequence ID" value="CDF33882"/>
    <property type="gene ID" value="CHC_T00002463001"/>
</dbReference>
<dbReference type="AlphaFoldDB" id="R7Q5S8"/>
<dbReference type="GeneID" id="17321413"/>
<dbReference type="Proteomes" id="UP000012073">
    <property type="component" value="Unassembled WGS sequence"/>
</dbReference>
<feature type="region of interest" description="Disordered" evidence="1">
    <location>
        <begin position="113"/>
        <end position="176"/>
    </location>
</feature>
<dbReference type="OrthoDB" id="2305498at2759"/>
<name>R7Q5S8_CHOCR</name>
<organism evidence="2 3">
    <name type="scientific">Chondrus crispus</name>
    <name type="common">Carrageen Irish moss</name>
    <name type="synonym">Polymorpha crispa</name>
    <dbReference type="NCBI Taxonomy" id="2769"/>
    <lineage>
        <taxon>Eukaryota</taxon>
        <taxon>Rhodophyta</taxon>
        <taxon>Florideophyceae</taxon>
        <taxon>Rhodymeniophycidae</taxon>
        <taxon>Gigartinales</taxon>
        <taxon>Gigartinaceae</taxon>
        <taxon>Chondrus</taxon>
    </lineage>
</organism>
<dbReference type="EMBL" id="HG001660">
    <property type="protein sequence ID" value="CDF33882.1"/>
    <property type="molecule type" value="Genomic_DNA"/>
</dbReference>
<reference evidence="3" key="1">
    <citation type="journal article" date="2013" name="Proc. Natl. Acad. Sci. U.S.A.">
        <title>Genome structure and metabolic features in the red seaweed Chondrus crispus shed light on evolution of the Archaeplastida.</title>
        <authorList>
            <person name="Collen J."/>
            <person name="Porcel B."/>
            <person name="Carre W."/>
            <person name="Ball S.G."/>
            <person name="Chaparro C."/>
            <person name="Tonon T."/>
            <person name="Barbeyron T."/>
            <person name="Michel G."/>
            <person name="Noel B."/>
            <person name="Valentin K."/>
            <person name="Elias M."/>
            <person name="Artiguenave F."/>
            <person name="Arun A."/>
            <person name="Aury J.M."/>
            <person name="Barbosa-Neto J.F."/>
            <person name="Bothwell J.H."/>
            <person name="Bouget F.Y."/>
            <person name="Brillet L."/>
            <person name="Cabello-Hurtado F."/>
            <person name="Capella-Gutierrez S."/>
            <person name="Charrier B."/>
            <person name="Cladiere L."/>
            <person name="Cock J.M."/>
            <person name="Coelho S.M."/>
            <person name="Colleoni C."/>
            <person name="Czjzek M."/>
            <person name="Da Silva C."/>
            <person name="Delage L."/>
            <person name="Denoeud F."/>
            <person name="Deschamps P."/>
            <person name="Dittami S.M."/>
            <person name="Gabaldon T."/>
            <person name="Gachon C.M."/>
            <person name="Groisillier A."/>
            <person name="Herve C."/>
            <person name="Jabbari K."/>
            <person name="Katinka M."/>
            <person name="Kloareg B."/>
            <person name="Kowalczyk N."/>
            <person name="Labadie K."/>
            <person name="Leblanc C."/>
            <person name="Lopez P.J."/>
            <person name="McLachlan D.H."/>
            <person name="Meslet-Cladiere L."/>
            <person name="Moustafa A."/>
            <person name="Nehr Z."/>
            <person name="Nyvall Collen P."/>
            <person name="Panaud O."/>
            <person name="Partensky F."/>
            <person name="Poulain J."/>
            <person name="Rensing S.A."/>
            <person name="Rousvoal S."/>
            <person name="Samson G."/>
            <person name="Symeonidi A."/>
            <person name="Weissenbach J."/>
            <person name="Zambounis A."/>
            <person name="Wincker P."/>
            <person name="Boyen C."/>
        </authorList>
    </citation>
    <scope>NUCLEOTIDE SEQUENCE [LARGE SCALE GENOMIC DNA]</scope>
    <source>
        <strain evidence="3">cv. Stackhouse</strain>
    </source>
</reference>
<feature type="compositionally biased region" description="Basic and acidic residues" evidence="1">
    <location>
        <begin position="125"/>
        <end position="136"/>
    </location>
</feature>
<sequence length="429" mass="47183">MGDKSAVAVVPVAQYDRTYQYLTKSAGAFGAPQWHPNPGKDGREVVLYVEHDSVAKEGKQVYMGVEIVDDAEGDVTIVKIEEEEEGKDGTGVSIESLLSTGGTLLHDVLRKGAESLGLAPPTNDNKGDKAEMKEGTADEEGDSDKDEALTERFRRLLPKKPSSKQKEDEDEKDEEEWTIGVLQDQIISRLVMVDVDNPKKKRTLARFSGVMAFKLSPDGTALATLVTNPATGLDELTLCTGDFCPDSVENDVNAFGFRPPRQTDNDADIILSTPKTRVLAFFWSPDGRKLLFLTSLRSSRVGAAQWATFDRDTNRVVRYEKFVISGIYMHCLNFFDQFGASMTPWSPDSDAFCYPGRALTESELEREKSPSGRSSPALSALFTQRDSPSDGKRFSARVQNLPLTADGKAGPDEPITIVENVEYACWSPC</sequence>
<feature type="region of interest" description="Disordered" evidence="1">
    <location>
        <begin position="363"/>
        <end position="393"/>
    </location>
</feature>
<evidence type="ECO:0000256" key="1">
    <source>
        <dbReference type="SAM" id="MobiDB-lite"/>
    </source>
</evidence>
<dbReference type="RefSeq" id="XP_005713701.1">
    <property type="nucleotide sequence ID" value="XM_005713644.1"/>
</dbReference>
<evidence type="ECO:0000313" key="3">
    <source>
        <dbReference type="Proteomes" id="UP000012073"/>
    </source>
</evidence>
<gene>
    <name evidence="2" type="ORF">CHC_T00002463001</name>
</gene>
<accession>R7Q5S8</accession>
<dbReference type="KEGG" id="ccp:CHC_T00002463001"/>
<keyword evidence="3" id="KW-1185">Reference proteome</keyword>
<proteinExistence type="predicted"/>
<dbReference type="SUPFAM" id="SSF82171">
    <property type="entry name" value="DPP6 N-terminal domain-like"/>
    <property type="match status" value="1"/>
</dbReference>
<evidence type="ECO:0000313" key="2">
    <source>
        <dbReference type="EMBL" id="CDF33882.1"/>
    </source>
</evidence>
<feature type="compositionally biased region" description="Polar residues" evidence="1">
    <location>
        <begin position="371"/>
        <end position="386"/>
    </location>
</feature>
<protein>
    <submittedName>
        <fullName evidence="2">Uncharacterized protein</fullName>
    </submittedName>
</protein>